<dbReference type="InterPro" id="IPR058930">
    <property type="entry name" value="YwzD"/>
</dbReference>
<evidence type="ECO:0000313" key="2">
    <source>
        <dbReference type="Proteomes" id="UP000295689"/>
    </source>
</evidence>
<dbReference type="RefSeq" id="WP_158287122.1">
    <property type="nucleotide sequence ID" value="NZ_JABUHM010000007.1"/>
</dbReference>
<reference evidence="1 2" key="1">
    <citation type="journal article" date="2015" name="Stand. Genomic Sci.">
        <title>Genomic Encyclopedia of Bacterial and Archaeal Type Strains, Phase III: the genomes of soil and plant-associated and newly described type strains.</title>
        <authorList>
            <person name="Whitman W.B."/>
            <person name="Woyke T."/>
            <person name="Klenk H.P."/>
            <person name="Zhou Y."/>
            <person name="Lilburn T.G."/>
            <person name="Beck B.J."/>
            <person name="De Vos P."/>
            <person name="Vandamme P."/>
            <person name="Eisen J.A."/>
            <person name="Garrity G."/>
            <person name="Hugenholtz P."/>
            <person name="Kyrpides N.C."/>
        </authorList>
    </citation>
    <scope>NUCLEOTIDE SEQUENCE [LARGE SCALE GENOMIC DNA]</scope>
    <source>
        <strain evidence="1 2">CV53</strain>
    </source>
</reference>
<dbReference type="Proteomes" id="UP000295689">
    <property type="component" value="Unassembled WGS sequence"/>
</dbReference>
<comment type="caution">
    <text evidence="1">The sequence shown here is derived from an EMBL/GenBank/DDBJ whole genome shotgun (WGS) entry which is preliminary data.</text>
</comment>
<gene>
    <name evidence="1" type="ORF">EV146_108269</name>
</gene>
<name>A0A4R2BCK8_9BACI</name>
<sequence length="51" mass="6301">MDKKEYSFNFRQEQFFDLIRRTYEKGLNDQEMTVEKLLKDLQIDLKNTIVK</sequence>
<keyword evidence="2" id="KW-1185">Reference proteome</keyword>
<accession>A0A4R2BCK8</accession>
<proteinExistence type="predicted"/>
<dbReference type="EMBL" id="SLVV01000008">
    <property type="protein sequence ID" value="TCN24155.1"/>
    <property type="molecule type" value="Genomic_DNA"/>
</dbReference>
<evidence type="ECO:0000313" key="1">
    <source>
        <dbReference type="EMBL" id="TCN24155.1"/>
    </source>
</evidence>
<dbReference type="AlphaFoldDB" id="A0A4R2BCK8"/>
<dbReference type="Pfam" id="PF26162">
    <property type="entry name" value="YwzD"/>
    <property type="match status" value="1"/>
</dbReference>
<protein>
    <submittedName>
        <fullName evidence="1">Uncharacterized protein</fullName>
    </submittedName>
</protein>
<organism evidence="1 2">
    <name type="scientific">Mesobacillus foraminis</name>
    <dbReference type="NCBI Taxonomy" id="279826"/>
    <lineage>
        <taxon>Bacteria</taxon>
        <taxon>Bacillati</taxon>
        <taxon>Bacillota</taxon>
        <taxon>Bacilli</taxon>
        <taxon>Bacillales</taxon>
        <taxon>Bacillaceae</taxon>
        <taxon>Mesobacillus</taxon>
    </lineage>
</organism>